<protein>
    <recommendedName>
        <fullName evidence="8">YkuD domain-containing protein</fullName>
    </recommendedName>
</protein>
<dbReference type="CDD" id="cd16913">
    <property type="entry name" value="YkuD_like"/>
    <property type="match status" value="1"/>
</dbReference>
<evidence type="ECO:0000313" key="6">
    <source>
        <dbReference type="EMBL" id="SHE80244.1"/>
    </source>
</evidence>
<evidence type="ECO:0000256" key="3">
    <source>
        <dbReference type="ARBA" id="ARBA00022960"/>
    </source>
</evidence>
<organism evidence="6 7">
    <name type="scientific">Marinitoga hydrogenitolerans (strain DSM 16785 / JCM 12826 / AT1271)</name>
    <dbReference type="NCBI Taxonomy" id="1122195"/>
    <lineage>
        <taxon>Bacteria</taxon>
        <taxon>Thermotogati</taxon>
        <taxon>Thermotogota</taxon>
        <taxon>Thermotogae</taxon>
        <taxon>Petrotogales</taxon>
        <taxon>Petrotogaceae</taxon>
        <taxon>Marinitoga</taxon>
    </lineage>
</organism>
<dbReference type="Gene3D" id="2.40.440.10">
    <property type="entry name" value="L,D-transpeptidase catalytic domain-like"/>
    <property type="match status" value="1"/>
</dbReference>
<proteinExistence type="predicted"/>
<keyword evidence="5" id="KW-0961">Cell wall biogenesis/degradation</keyword>
<dbReference type="UniPathway" id="UPA00219"/>
<dbReference type="EMBL" id="FQUI01000016">
    <property type="protein sequence ID" value="SHE80244.1"/>
    <property type="molecule type" value="Genomic_DNA"/>
</dbReference>
<keyword evidence="4" id="KW-0573">Peptidoglycan synthesis</keyword>
<evidence type="ECO:0000313" key="7">
    <source>
        <dbReference type="Proteomes" id="UP000184334"/>
    </source>
</evidence>
<accession>A0A1M4WGA3</accession>
<evidence type="ECO:0000256" key="2">
    <source>
        <dbReference type="ARBA" id="ARBA00022679"/>
    </source>
</evidence>
<dbReference type="STRING" id="1122195.SAMN02745164_01166"/>
<dbReference type="GO" id="GO:0071555">
    <property type="term" value="P:cell wall organization"/>
    <property type="evidence" value="ECO:0007669"/>
    <property type="project" value="UniProtKB-KW"/>
</dbReference>
<dbReference type="InterPro" id="IPR038063">
    <property type="entry name" value="Transpep_catalytic_dom"/>
</dbReference>
<evidence type="ECO:0000256" key="5">
    <source>
        <dbReference type="ARBA" id="ARBA00023316"/>
    </source>
</evidence>
<dbReference type="GO" id="GO:0009252">
    <property type="term" value="P:peptidoglycan biosynthetic process"/>
    <property type="evidence" value="ECO:0007669"/>
    <property type="project" value="UniProtKB-UniPathway"/>
</dbReference>
<gene>
    <name evidence="6" type="ORF">SAMN02745164_01166</name>
</gene>
<reference evidence="6" key="1">
    <citation type="submission" date="2016-11" db="EMBL/GenBank/DDBJ databases">
        <authorList>
            <person name="Varghese N."/>
            <person name="Submissions S."/>
        </authorList>
    </citation>
    <scope>NUCLEOTIDE SEQUENCE [LARGE SCALE GENOMIC DNA]</scope>
    <source>
        <strain evidence="6">DSM 16785</strain>
    </source>
</reference>
<keyword evidence="3" id="KW-0133">Cell shape</keyword>
<sequence>MGENMDNYNYEKINSFGLKRKIGAFEIYEPFFRDIKLNDFGNDIWRLKFLFSKLLYFSGKGSKFKIDQVADENFFKSINEFKKDWNIDEGNIGIKTIKKILDLTNENFIFLIEVILPDNRAKLGTLKLYNMESKLLYSCGARGHGQHDIETSISQKMVNGDTPIGIYLSSYESGILKNDPEKFGYNGVFRLWYPLYGYATNIYKINRDGILIHGGTEKKELRKTHGCIVIHNNDQKNIQKIMIEKIKHPYLMPTYYIEFYTGIVMVKRTTSEKD</sequence>
<dbReference type="AlphaFoldDB" id="A0A1M4WGA3"/>
<dbReference type="Proteomes" id="UP000184334">
    <property type="component" value="Unassembled WGS sequence"/>
</dbReference>
<dbReference type="GO" id="GO:0008360">
    <property type="term" value="P:regulation of cell shape"/>
    <property type="evidence" value="ECO:0007669"/>
    <property type="project" value="UniProtKB-KW"/>
</dbReference>
<comment type="caution">
    <text evidence="6">The sequence shown here is derived from an EMBL/GenBank/DDBJ whole genome shotgun (WGS) entry which is preliminary data.</text>
</comment>
<dbReference type="GO" id="GO:0016740">
    <property type="term" value="F:transferase activity"/>
    <property type="evidence" value="ECO:0007669"/>
    <property type="project" value="UniProtKB-KW"/>
</dbReference>
<evidence type="ECO:0008006" key="8">
    <source>
        <dbReference type="Google" id="ProtNLM"/>
    </source>
</evidence>
<comment type="pathway">
    <text evidence="1">Cell wall biogenesis; peptidoglycan biosynthesis.</text>
</comment>
<keyword evidence="2" id="KW-0808">Transferase</keyword>
<evidence type="ECO:0000256" key="4">
    <source>
        <dbReference type="ARBA" id="ARBA00022984"/>
    </source>
</evidence>
<evidence type="ECO:0000256" key="1">
    <source>
        <dbReference type="ARBA" id="ARBA00004752"/>
    </source>
</evidence>
<name>A0A1M4WGA3_MARH1</name>
<dbReference type="InterPro" id="IPR005490">
    <property type="entry name" value="LD_TPept_cat_dom"/>
</dbReference>
<keyword evidence="7" id="KW-1185">Reference proteome</keyword>